<reference evidence="4 5" key="1">
    <citation type="journal article" date="2020" name="Cell">
        <title>Large-Scale Comparative Analyses of Tick Genomes Elucidate Their Genetic Diversity and Vector Capacities.</title>
        <authorList>
            <consortium name="Tick Genome and Microbiome Consortium (TIGMIC)"/>
            <person name="Jia N."/>
            <person name="Wang J."/>
            <person name="Shi W."/>
            <person name="Du L."/>
            <person name="Sun Y."/>
            <person name="Zhan W."/>
            <person name="Jiang J.F."/>
            <person name="Wang Q."/>
            <person name="Zhang B."/>
            <person name="Ji P."/>
            <person name="Bell-Sakyi L."/>
            <person name="Cui X.M."/>
            <person name="Yuan T.T."/>
            <person name="Jiang B.G."/>
            <person name="Yang W.F."/>
            <person name="Lam T.T."/>
            <person name="Chang Q.C."/>
            <person name="Ding S.J."/>
            <person name="Wang X.J."/>
            <person name="Zhu J.G."/>
            <person name="Ruan X.D."/>
            <person name="Zhao L."/>
            <person name="Wei J.T."/>
            <person name="Ye R.Z."/>
            <person name="Que T.C."/>
            <person name="Du C.H."/>
            <person name="Zhou Y.H."/>
            <person name="Cheng J.X."/>
            <person name="Dai P.F."/>
            <person name="Guo W.B."/>
            <person name="Han X.H."/>
            <person name="Huang E.J."/>
            <person name="Li L.F."/>
            <person name="Wei W."/>
            <person name="Gao Y.C."/>
            <person name="Liu J.Z."/>
            <person name="Shao H.Z."/>
            <person name="Wang X."/>
            <person name="Wang C.C."/>
            <person name="Yang T.C."/>
            <person name="Huo Q.B."/>
            <person name="Li W."/>
            <person name="Chen H.Y."/>
            <person name="Chen S.E."/>
            <person name="Zhou L.G."/>
            <person name="Ni X.B."/>
            <person name="Tian J.H."/>
            <person name="Sheng Y."/>
            <person name="Liu T."/>
            <person name="Pan Y.S."/>
            <person name="Xia L.Y."/>
            <person name="Li J."/>
            <person name="Zhao F."/>
            <person name="Cao W.C."/>
        </authorList>
    </citation>
    <scope>NUCLEOTIDE SEQUENCE [LARGE SCALE GENOMIC DNA]</scope>
    <source>
        <strain evidence="4">HaeL-2018</strain>
    </source>
</reference>
<dbReference type="OrthoDB" id="6492539at2759"/>
<evidence type="ECO:0000256" key="2">
    <source>
        <dbReference type="SAM" id="MobiDB-lite"/>
    </source>
</evidence>
<dbReference type="PANTHER" id="PTHR47526:SF3">
    <property type="entry name" value="PHD-TYPE DOMAIN-CONTAINING PROTEIN"/>
    <property type="match status" value="1"/>
</dbReference>
<keyword evidence="1" id="KW-0863">Zinc-finger</keyword>
<evidence type="ECO:0000256" key="1">
    <source>
        <dbReference type="PROSITE-ProRule" id="PRU00325"/>
    </source>
</evidence>
<proteinExistence type="predicted"/>
<dbReference type="GO" id="GO:0008270">
    <property type="term" value="F:zinc ion binding"/>
    <property type="evidence" value="ECO:0007669"/>
    <property type="project" value="UniProtKB-KW"/>
</dbReference>
<evidence type="ECO:0000313" key="4">
    <source>
        <dbReference type="EMBL" id="KAH9371630.1"/>
    </source>
</evidence>
<dbReference type="OMA" id="ESICFAR"/>
<dbReference type="PROSITE" id="PS50966">
    <property type="entry name" value="ZF_SWIM"/>
    <property type="match status" value="1"/>
</dbReference>
<dbReference type="PANTHER" id="PTHR47526">
    <property type="entry name" value="ATP-DEPENDENT DNA HELICASE"/>
    <property type="match status" value="1"/>
</dbReference>
<protein>
    <recommendedName>
        <fullName evidence="3">SWIM-type domain-containing protein</fullName>
    </recommendedName>
</protein>
<keyword evidence="1" id="KW-0479">Metal-binding</keyword>
<dbReference type="EMBL" id="JABSTR010000005">
    <property type="protein sequence ID" value="KAH9371630.1"/>
    <property type="molecule type" value="Genomic_DNA"/>
</dbReference>
<name>A0A9J6FZP7_HAELO</name>
<comment type="caution">
    <text evidence="4">The sequence shown here is derived from an EMBL/GenBank/DDBJ whole genome shotgun (WGS) entry which is preliminary data.</text>
</comment>
<feature type="domain" description="SWIM-type" evidence="3">
    <location>
        <begin position="127"/>
        <end position="163"/>
    </location>
</feature>
<dbReference type="AlphaFoldDB" id="A0A9J6FZP7"/>
<accession>A0A9J6FZP7</accession>
<sequence length="316" mass="34578">MSTAGADSDVDDDEMPGPSHMTTSQPNTREVLVTETLVSTHPDNIREWSDDMRDWPDMRGPDTTYYLLRTKACDLKDVACYKSLPSFNYLQSGWVGKVMVHKVRDGIVILNTEVGPPQGVNKPNHHAWVSAEMCGRVLRAGCTCMAGEARACSHVGAILWKVDCAVTLGLTGRACTDVVAEWNRGTKRNVQPCKIEGMSFHLQPATVDPELQRQPATTNALLSEEEISNMHQDSGYPELFKIPGTIFCKSDSRLGNTSSVSRTEDREKAVRVSSYPMDASDDHLKCALGAYGQVSEVRRENDEAVPGLATGVDTSG</sequence>
<organism evidence="4 5">
    <name type="scientific">Haemaphysalis longicornis</name>
    <name type="common">Bush tick</name>
    <dbReference type="NCBI Taxonomy" id="44386"/>
    <lineage>
        <taxon>Eukaryota</taxon>
        <taxon>Metazoa</taxon>
        <taxon>Ecdysozoa</taxon>
        <taxon>Arthropoda</taxon>
        <taxon>Chelicerata</taxon>
        <taxon>Arachnida</taxon>
        <taxon>Acari</taxon>
        <taxon>Parasitiformes</taxon>
        <taxon>Ixodida</taxon>
        <taxon>Ixodoidea</taxon>
        <taxon>Ixodidae</taxon>
        <taxon>Haemaphysalinae</taxon>
        <taxon>Haemaphysalis</taxon>
    </lineage>
</organism>
<dbReference type="VEuPathDB" id="VectorBase:HLOH_064186"/>
<feature type="region of interest" description="Disordered" evidence="2">
    <location>
        <begin position="1"/>
        <end position="28"/>
    </location>
</feature>
<evidence type="ECO:0000259" key="3">
    <source>
        <dbReference type="PROSITE" id="PS50966"/>
    </source>
</evidence>
<dbReference type="Proteomes" id="UP000821853">
    <property type="component" value="Chromosome 3"/>
</dbReference>
<gene>
    <name evidence="4" type="ORF">HPB48_017856</name>
</gene>
<evidence type="ECO:0000313" key="5">
    <source>
        <dbReference type="Proteomes" id="UP000821853"/>
    </source>
</evidence>
<keyword evidence="1" id="KW-0862">Zinc</keyword>
<dbReference type="InterPro" id="IPR007527">
    <property type="entry name" value="Znf_SWIM"/>
</dbReference>
<keyword evidence="5" id="KW-1185">Reference proteome</keyword>